<name>A0A1Y5REI3_9RHOB</name>
<dbReference type="OrthoDB" id="9764953at2"/>
<dbReference type="InterPro" id="IPR029058">
    <property type="entry name" value="AB_hydrolase_fold"/>
</dbReference>
<dbReference type="Gene3D" id="3.40.50.1820">
    <property type="entry name" value="alpha/beta hydrolase"/>
    <property type="match status" value="1"/>
</dbReference>
<organism evidence="2 3">
    <name type="scientific">Pseudoruegeria aquimaris</name>
    <dbReference type="NCBI Taxonomy" id="393663"/>
    <lineage>
        <taxon>Bacteria</taxon>
        <taxon>Pseudomonadati</taxon>
        <taxon>Pseudomonadota</taxon>
        <taxon>Alphaproteobacteria</taxon>
        <taxon>Rhodobacterales</taxon>
        <taxon>Roseobacteraceae</taxon>
        <taxon>Pseudoruegeria</taxon>
    </lineage>
</organism>
<keyword evidence="2" id="KW-0378">Hydrolase</keyword>
<evidence type="ECO:0000313" key="3">
    <source>
        <dbReference type="Proteomes" id="UP000193409"/>
    </source>
</evidence>
<evidence type="ECO:0000256" key="1">
    <source>
        <dbReference type="SAM" id="SignalP"/>
    </source>
</evidence>
<accession>A0A1Y5REI3</accession>
<keyword evidence="3" id="KW-1185">Reference proteome</keyword>
<evidence type="ECO:0000313" key="2">
    <source>
        <dbReference type="EMBL" id="SLN15575.1"/>
    </source>
</evidence>
<reference evidence="2 3" key="1">
    <citation type="submission" date="2017-03" db="EMBL/GenBank/DDBJ databases">
        <authorList>
            <person name="Afonso C.L."/>
            <person name="Miller P.J."/>
            <person name="Scott M.A."/>
            <person name="Spackman E."/>
            <person name="Goraichik I."/>
            <person name="Dimitrov K.M."/>
            <person name="Suarez D.L."/>
            <person name="Swayne D.E."/>
        </authorList>
    </citation>
    <scope>NUCLEOTIDE SEQUENCE [LARGE SCALE GENOMIC DNA]</scope>
    <source>
        <strain evidence="2 3">CECT 7680</strain>
    </source>
</reference>
<protein>
    <submittedName>
        <fullName evidence="2">Alpha/beta hydrolase family protein</fullName>
    </submittedName>
</protein>
<proteinExistence type="predicted"/>
<keyword evidence="1" id="KW-0732">Signal</keyword>
<dbReference type="EMBL" id="FWFQ01000002">
    <property type="protein sequence ID" value="SLN15575.1"/>
    <property type="molecule type" value="Genomic_DNA"/>
</dbReference>
<dbReference type="SUPFAM" id="SSF53474">
    <property type="entry name" value="alpha/beta-Hydrolases"/>
    <property type="match status" value="1"/>
</dbReference>
<dbReference type="Proteomes" id="UP000193409">
    <property type="component" value="Unassembled WGS sequence"/>
</dbReference>
<feature type="signal peptide" evidence="1">
    <location>
        <begin position="1"/>
        <end position="24"/>
    </location>
</feature>
<gene>
    <name evidence="2" type="ORF">PSA7680_00407</name>
</gene>
<sequence length="387" mass="41143">MLTNALRALAALVCLFVLPGVARAQAPGTACLPVDPAAFSCPSAAFQPCGIAVEGATRHYCRHIPDQGGVLPVVIAFHGAGAGADAMVNLWRYRAEQGMIILVPDAHETGQEGVCSSIWRQIGFQAQDWAGLAAPYGCAGGSGLSDLAFVEALMDAPEAERAVQGFYAAGFSAGAGFVFQLYLTAPLAERFAGFAAAGMGMSAAKMRAVEPEARGTGRYGLNRSARRPFLFHMGTADKFSLPVETIVAELQRHPRCAEPGSIYAAMRCVLFNPIGQERGNFDLTSQRRMTEKWLAAFNRTLPRRIESLYPDLGAGEGGDETMTVRADYLPAEGGAPVAVLTTLDGGHDWPGWGGNQAPCGSRMCDVDLTQEILQFWRATAGMVTPPR</sequence>
<dbReference type="AlphaFoldDB" id="A0A1Y5REI3"/>
<dbReference type="RefSeq" id="WP_085866985.1">
    <property type="nucleotide sequence ID" value="NZ_FWFQ01000002.1"/>
</dbReference>
<dbReference type="GO" id="GO:0016787">
    <property type="term" value="F:hydrolase activity"/>
    <property type="evidence" value="ECO:0007669"/>
    <property type="project" value="UniProtKB-KW"/>
</dbReference>
<feature type="chain" id="PRO_5012825388" evidence="1">
    <location>
        <begin position="25"/>
        <end position="387"/>
    </location>
</feature>